<dbReference type="AlphaFoldDB" id="A0AAV3W2N8"/>
<gene>
    <name evidence="2" type="ORF">CDIOL_21620</name>
</gene>
<evidence type="ECO:0000313" key="3">
    <source>
        <dbReference type="Proteomes" id="UP000325212"/>
    </source>
</evidence>
<organism evidence="2 3">
    <name type="scientific">Clostridium diolis</name>
    <dbReference type="NCBI Taxonomy" id="223919"/>
    <lineage>
        <taxon>Bacteria</taxon>
        <taxon>Bacillati</taxon>
        <taxon>Bacillota</taxon>
        <taxon>Clostridia</taxon>
        <taxon>Eubacteriales</taxon>
        <taxon>Clostridiaceae</taxon>
        <taxon>Clostridium</taxon>
    </lineage>
</organism>
<comment type="caution">
    <text evidence="2">The sequence shown here is derived from an EMBL/GenBank/DDBJ whole genome shotgun (WGS) entry which is preliminary data.</text>
</comment>
<protein>
    <recommendedName>
        <fullName evidence="1">DUF4351 domain-containing protein</fullName>
    </recommendedName>
</protein>
<dbReference type="EMBL" id="BJLA01000006">
    <property type="protein sequence ID" value="GEA31239.1"/>
    <property type="molecule type" value="Genomic_DNA"/>
</dbReference>
<evidence type="ECO:0000259" key="1">
    <source>
        <dbReference type="Pfam" id="PF14261"/>
    </source>
</evidence>
<dbReference type="Pfam" id="PF14261">
    <property type="entry name" value="DUF4351"/>
    <property type="match status" value="1"/>
</dbReference>
<dbReference type="Proteomes" id="UP000325212">
    <property type="component" value="Unassembled WGS sequence"/>
</dbReference>
<sequence length="58" mass="7095">MKIEEVKMELLIRQLIKKFKIIPDEYKYKLKSLSEKNIELIAIEIFDMNSIKDLKKYF</sequence>
<name>A0AAV3W2N8_9CLOT</name>
<accession>A0AAV3W2N8</accession>
<evidence type="ECO:0000313" key="2">
    <source>
        <dbReference type="EMBL" id="GEA31239.1"/>
    </source>
</evidence>
<dbReference type="RefSeq" id="WP_023976513.1">
    <property type="nucleotide sequence ID" value="NZ_BJLA01000006.1"/>
</dbReference>
<dbReference type="InterPro" id="IPR025587">
    <property type="entry name" value="DUF4351"/>
</dbReference>
<feature type="domain" description="DUF4351" evidence="1">
    <location>
        <begin position="4"/>
        <end position="58"/>
    </location>
</feature>
<keyword evidence="3" id="KW-1185">Reference proteome</keyword>
<reference evidence="2 3" key="1">
    <citation type="submission" date="2019-06" db="EMBL/GenBank/DDBJ databases">
        <title>Draft genome sequence of Clostridium diolis DSM 15410.</title>
        <authorList>
            <person name="Kobayashi H."/>
            <person name="Tanizawa Y."/>
            <person name="Tohno M."/>
        </authorList>
    </citation>
    <scope>NUCLEOTIDE SEQUENCE [LARGE SCALE GENOMIC DNA]</scope>
    <source>
        <strain evidence="2 3">DSM 15410</strain>
    </source>
</reference>
<proteinExistence type="predicted"/>